<dbReference type="SMART" id="SM00283">
    <property type="entry name" value="MA"/>
    <property type="match status" value="1"/>
</dbReference>
<dbReference type="PRINTS" id="PR00260">
    <property type="entry name" value="CHEMTRNSDUCR"/>
</dbReference>
<feature type="domain" description="Methyl-accepting transducer" evidence="7">
    <location>
        <begin position="267"/>
        <end position="496"/>
    </location>
</feature>
<dbReference type="InterPro" id="IPR003660">
    <property type="entry name" value="HAMP_dom"/>
</dbReference>
<evidence type="ECO:0000256" key="6">
    <source>
        <dbReference type="SAM" id="SignalP"/>
    </source>
</evidence>
<dbReference type="PANTHER" id="PTHR43531:SF14">
    <property type="entry name" value="METHYL-ACCEPTING CHEMOTAXIS PROTEIN I-RELATED"/>
    <property type="match status" value="1"/>
</dbReference>
<dbReference type="PROSITE" id="PS50885">
    <property type="entry name" value="HAMP"/>
    <property type="match status" value="1"/>
</dbReference>
<proteinExistence type="inferred from homology"/>
<dbReference type="Proteomes" id="UP000295361">
    <property type="component" value="Unassembled WGS sequence"/>
</dbReference>
<evidence type="ECO:0000313" key="10">
    <source>
        <dbReference type="Proteomes" id="UP000295361"/>
    </source>
</evidence>
<keyword evidence="6" id="KW-0732">Signal</keyword>
<dbReference type="InterPro" id="IPR004089">
    <property type="entry name" value="MCPsignal_dom"/>
</dbReference>
<feature type="chain" id="PRO_5020681390" evidence="6">
    <location>
        <begin position="30"/>
        <end position="512"/>
    </location>
</feature>
<dbReference type="Gene3D" id="1.10.287.950">
    <property type="entry name" value="Methyl-accepting chemotaxis protein"/>
    <property type="match status" value="1"/>
</dbReference>
<dbReference type="CDD" id="cd11386">
    <property type="entry name" value="MCP_signal"/>
    <property type="match status" value="1"/>
</dbReference>
<comment type="caution">
    <text evidence="9">The sequence shown here is derived from an EMBL/GenBank/DDBJ whole genome shotgun (WGS) entry which is preliminary data.</text>
</comment>
<evidence type="ECO:0000259" key="8">
    <source>
        <dbReference type="PROSITE" id="PS50885"/>
    </source>
</evidence>
<organism evidence="9 10">
    <name type="scientific">Roseateles toxinivorans</name>
    <dbReference type="NCBI Taxonomy" id="270368"/>
    <lineage>
        <taxon>Bacteria</taxon>
        <taxon>Pseudomonadati</taxon>
        <taxon>Pseudomonadota</taxon>
        <taxon>Betaproteobacteria</taxon>
        <taxon>Burkholderiales</taxon>
        <taxon>Sphaerotilaceae</taxon>
        <taxon>Roseateles</taxon>
    </lineage>
</organism>
<keyword evidence="5" id="KW-1133">Transmembrane helix</keyword>
<dbReference type="FunCoup" id="A0A4R6QT27">
    <property type="interactions" value="307"/>
</dbReference>
<dbReference type="InterPro" id="IPR024478">
    <property type="entry name" value="HlyB_4HB_MCP"/>
</dbReference>
<name>A0A4R6QT27_9BURK</name>
<dbReference type="OrthoDB" id="9806477at2"/>
<dbReference type="SMART" id="SM00304">
    <property type="entry name" value="HAMP"/>
    <property type="match status" value="1"/>
</dbReference>
<protein>
    <submittedName>
        <fullName evidence="9">Methyl-accepting chemotaxis protein</fullName>
    </submittedName>
</protein>
<reference evidence="9 10" key="1">
    <citation type="submission" date="2019-03" db="EMBL/GenBank/DDBJ databases">
        <title>Genomic Encyclopedia of Type Strains, Phase IV (KMG-IV): sequencing the most valuable type-strain genomes for metagenomic binning, comparative biology and taxonomic classification.</title>
        <authorList>
            <person name="Goeker M."/>
        </authorList>
    </citation>
    <scope>NUCLEOTIDE SEQUENCE [LARGE SCALE GENOMIC DNA]</scope>
    <source>
        <strain evidence="9 10">DSM 16998</strain>
    </source>
</reference>
<dbReference type="InterPro" id="IPR051310">
    <property type="entry name" value="MCP_chemotaxis"/>
</dbReference>
<evidence type="ECO:0000256" key="5">
    <source>
        <dbReference type="SAM" id="Phobius"/>
    </source>
</evidence>
<dbReference type="PROSITE" id="PS50111">
    <property type="entry name" value="CHEMOTAXIS_TRANSDUC_2"/>
    <property type="match status" value="1"/>
</dbReference>
<dbReference type="GO" id="GO:0006935">
    <property type="term" value="P:chemotaxis"/>
    <property type="evidence" value="ECO:0007669"/>
    <property type="project" value="InterPro"/>
</dbReference>
<dbReference type="PANTHER" id="PTHR43531">
    <property type="entry name" value="PROTEIN ICFG"/>
    <property type="match status" value="1"/>
</dbReference>
<comment type="subcellular location">
    <subcellularLocation>
        <location evidence="1">Membrane</location>
    </subcellularLocation>
</comment>
<comment type="similarity">
    <text evidence="3">Belongs to the methyl-accepting chemotaxis (MCP) protein family.</text>
</comment>
<evidence type="ECO:0000256" key="1">
    <source>
        <dbReference type="ARBA" id="ARBA00004370"/>
    </source>
</evidence>
<feature type="signal peptide" evidence="6">
    <location>
        <begin position="1"/>
        <end position="29"/>
    </location>
</feature>
<dbReference type="InParanoid" id="A0A4R6QT27"/>
<evidence type="ECO:0000256" key="2">
    <source>
        <dbReference type="ARBA" id="ARBA00022481"/>
    </source>
</evidence>
<dbReference type="EMBL" id="SNXS01000002">
    <property type="protein sequence ID" value="TDP73308.1"/>
    <property type="molecule type" value="Genomic_DNA"/>
</dbReference>
<dbReference type="CDD" id="cd19411">
    <property type="entry name" value="MCP2201-like_sensor"/>
    <property type="match status" value="1"/>
</dbReference>
<dbReference type="GO" id="GO:0005886">
    <property type="term" value="C:plasma membrane"/>
    <property type="evidence" value="ECO:0007669"/>
    <property type="project" value="TreeGrafter"/>
</dbReference>
<dbReference type="GO" id="GO:0004888">
    <property type="term" value="F:transmembrane signaling receptor activity"/>
    <property type="evidence" value="ECO:0007669"/>
    <property type="project" value="InterPro"/>
</dbReference>
<dbReference type="SUPFAM" id="SSF58104">
    <property type="entry name" value="Methyl-accepting chemotaxis protein (MCP) signaling domain"/>
    <property type="match status" value="1"/>
</dbReference>
<dbReference type="InterPro" id="IPR004090">
    <property type="entry name" value="Chemotax_Me-accpt_rcpt"/>
</dbReference>
<evidence type="ECO:0000259" key="7">
    <source>
        <dbReference type="PROSITE" id="PS50111"/>
    </source>
</evidence>
<dbReference type="InterPro" id="IPR047347">
    <property type="entry name" value="YvaQ-like_sensor"/>
</dbReference>
<dbReference type="GO" id="GO:0007165">
    <property type="term" value="P:signal transduction"/>
    <property type="evidence" value="ECO:0007669"/>
    <property type="project" value="UniProtKB-KW"/>
</dbReference>
<feature type="domain" description="HAMP" evidence="8">
    <location>
        <begin position="210"/>
        <end position="262"/>
    </location>
</feature>
<evidence type="ECO:0000313" key="9">
    <source>
        <dbReference type="EMBL" id="TDP73308.1"/>
    </source>
</evidence>
<dbReference type="Pfam" id="PF12729">
    <property type="entry name" value="4HB_MCP_1"/>
    <property type="match status" value="1"/>
</dbReference>
<dbReference type="Pfam" id="PF00672">
    <property type="entry name" value="HAMP"/>
    <property type="match status" value="1"/>
</dbReference>
<dbReference type="CDD" id="cd06225">
    <property type="entry name" value="HAMP"/>
    <property type="match status" value="1"/>
</dbReference>
<keyword evidence="10" id="KW-1185">Reference proteome</keyword>
<feature type="transmembrane region" description="Helical" evidence="5">
    <location>
        <begin position="187"/>
        <end position="209"/>
    </location>
</feature>
<evidence type="ECO:0000256" key="4">
    <source>
        <dbReference type="PROSITE-ProRule" id="PRU00284"/>
    </source>
</evidence>
<keyword evidence="2" id="KW-0488">Methylation</keyword>
<dbReference type="AlphaFoldDB" id="A0A4R6QT27"/>
<sequence length="512" mass="53724">MKKLSISARLWMPTIALGVAMALMTVASASRTSSLQAAAKLVQERQQSKFELALRWRGMTETNASRAVASLASTDPNVGTMLKPDIDATTAAISEIQKQLEALAQEGDEKAAMARVAEARKSYIAIRGDATKLKTGGNAEGANAMLKDKMLPAVADYLARQQDFVKLQQSKSDQLREQAGAERMRTVWTVAGVMGLVVLLLAVSTMYLVRAISAPLAEVAKMAERIGQGDLTGSLATDRGDEIGDVLRALDKMKAALNQVVGEVRHSADSIQTASAEIATGNTDLSQRTEQTASNLQQAASAMTELTGTVRQSADSAATANQLAHSAAEVAQRGGSVVAQVVSTMDEINTSSKKISDIIGVIDGIAFQTNILALNAAVEAARAGEQGRGFAVVASEVRSLAQRSAEAAKEIKTLIGSSVDKVETGARLVQDAGTTMGEIVASVKRVTDIIAEISASTVEQSQGIGQVNGSVIQLDQMTQQNAALVEQSAAAAESLKEQAIKLSGLVRGFRLS</sequence>
<gene>
    <name evidence="9" type="ORF">DES47_1021070</name>
</gene>
<dbReference type="FunFam" id="1.10.287.950:FF:000001">
    <property type="entry name" value="Methyl-accepting chemotaxis sensory transducer"/>
    <property type="match status" value="1"/>
</dbReference>
<evidence type="ECO:0000256" key="3">
    <source>
        <dbReference type="ARBA" id="ARBA00029447"/>
    </source>
</evidence>
<dbReference type="Pfam" id="PF00015">
    <property type="entry name" value="MCPsignal"/>
    <property type="match status" value="1"/>
</dbReference>
<keyword evidence="5" id="KW-0812">Transmembrane</keyword>
<keyword evidence="4" id="KW-0807">Transducer</keyword>
<accession>A0A4R6QT27</accession>
<keyword evidence="5" id="KW-0472">Membrane</keyword>
<dbReference type="RefSeq" id="WP_133700701.1">
    <property type="nucleotide sequence ID" value="NZ_SNXS01000002.1"/>
</dbReference>